<dbReference type="PANTHER" id="PTHR45835:SF99">
    <property type="entry name" value="CHROMO DOMAIN-CONTAINING PROTEIN-RELATED"/>
    <property type="match status" value="1"/>
</dbReference>
<dbReference type="AlphaFoldDB" id="A0A699HAS6"/>
<evidence type="ECO:0000313" key="1">
    <source>
        <dbReference type="EMBL" id="GEX71175.1"/>
    </source>
</evidence>
<accession>A0A699HAS6</accession>
<dbReference type="PANTHER" id="PTHR45835">
    <property type="entry name" value="YALI0A06105P"/>
    <property type="match status" value="1"/>
</dbReference>
<name>A0A699HAS6_TANCI</name>
<comment type="caution">
    <text evidence="1">The sequence shown here is derived from an EMBL/GenBank/DDBJ whole genome shotgun (WGS) entry which is preliminary data.</text>
</comment>
<keyword evidence="1" id="KW-0808">Transferase</keyword>
<dbReference type="EMBL" id="BKCJ010125170">
    <property type="protein sequence ID" value="GEX71175.1"/>
    <property type="molecule type" value="Genomic_DNA"/>
</dbReference>
<dbReference type="Gene3D" id="3.30.420.10">
    <property type="entry name" value="Ribonuclease H-like superfamily/Ribonuclease H"/>
    <property type="match status" value="1"/>
</dbReference>
<sequence length="197" mass="22998">MLKVLDKQLERKEDGGLYLVKRIRVPVYGNLRTLLINESYATSGRDSIWVIVYRLTKSAHFLAIREDYKTTKLARLYINEIVARHAYHLETDGQSERTIQTLEDMLRTCAIDFGGNWDTHLLLVELSYNNNYHSSVKCVPFEALYGRRCRTPIAWAEVRESKLIGLEIIQETTDKIVQIKEQLKTARDHQKSYADHR</sequence>
<dbReference type="InterPro" id="IPR036397">
    <property type="entry name" value="RNaseH_sf"/>
</dbReference>
<organism evidence="1">
    <name type="scientific">Tanacetum cinerariifolium</name>
    <name type="common">Dalmatian daisy</name>
    <name type="synonym">Chrysanthemum cinerariifolium</name>
    <dbReference type="NCBI Taxonomy" id="118510"/>
    <lineage>
        <taxon>Eukaryota</taxon>
        <taxon>Viridiplantae</taxon>
        <taxon>Streptophyta</taxon>
        <taxon>Embryophyta</taxon>
        <taxon>Tracheophyta</taxon>
        <taxon>Spermatophyta</taxon>
        <taxon>Magnoliopsida</taxon>
        <taxon>eudicotyledons</taxon>
        <taxon>Gunneridae</taxon>
        <taxon>Pentapetalae</taxon>
        <taxon>asterids</taxon>
        <taxon>campanulids</taxon>
        <taxon>Asterales</taxon>
        <taxon>Asteraceae</taxon>
        <taxon>Asteroideae</taxon>
        <taxon>Anthemideae</taxon>
        <taxon>Anthemidinae</taxon>
        <taxon>Tanacetum</taxon>
    </lineage>
</organism>
<dbReference type="GO" id="GO:0003676">
    <property type="term" value="F:nucleic acid binding"/>
    <property type="evidence" value="ECO:0007669"/>
    <property type="project" value="InterPro"/>
</dbReference>
<gene>
    <name evidence="1" type="ORF">Tci_343150</name>
</gene>
<proteinExistence type="predicted"/>
<protein>
    <submittedName>
        <fullName evidence="1">Putative reverse transcriptase domain-containing protein</fullName>
    </submittedName>
</protein>
<dbReference type="GO" id="GO:0003964">
    <property type="term" value="F:RNA-directed DNA polymerase activity"/>
    <property type="evidence" value="ECO:0007669"/>
    <property type="project" value="UniProtKB-KW"/>
</dbReference>
<reference evidence="1" key="1">
    <citation type="journal article" date="2019" name="Sci. Rep.">
        <title>Draft genome of Tanacetum cinerariifolium, the natural source of mosquito coil.</title>
        <authorList>
            <person name="Yamashiro T."/>
            <person name="Shiraishi A."/>
            <person name="Satake H."/>
            <person name="Nakayama K."/>
        </authorList>
    </citation>
    <scope>NUCLEOTIDE SEQUENCE</scope>
</reference>
<keyword evidence="1" id="KW-0695">RNA-directed DNA polymerase</keyword>
<dbReference type="InterPro" id="IPR012337">
    <property type="entry name" value="RNaseH-like_sf"/>
</dbReference>
<dbReference type="SUPFAM" id="SSF53098">
    <property type="entry name" value="Ribonuclease H-like"/>
    <property type="match status" value="1"/>
</dbReference>
<keyword evidence="1" id="KW-0548">Nucleotidyltransferase</keyword>